<dbReference type="Proteomes" id="UP000887116">
    <property type="component" value="Unassembled WGS sequence"/>
</dbReference>
<evidence type="ECO:0000313" key="2">
    <source>
        <dbReference type="Proteomes" id="UP000887116"/>
    </source>
</evidence>
<accession>A0A8X6LBX7</accession>
<reference evidence="1" key="1">
    <citation type="submission" date="2020-07" db="EMBL/GenBank/DDBJ databases">
        <title>Multicomponent nature underlies the extraordinary mechanical properties of spider dragline silk.</title>
        <authorList>
            <person name="Kono N."/>
            <person name="Nakamura H."/>
            <person name="Mori M."/>
            <person name="Yoshida Y."/>
            <person name="Ohtoshi R."/>
            <person name="Malay A.D."/>
            <person name="Moran D.A.P."/>
            <person name="Tomita M."/>
            <person name="Numata K."/>
            <person name="Arakawa K."/>
        </authorList>
    </citation>
    <scope>NUCLEOTIDE SEQUENCE</scope>
</reference>
<dbReference type="OrthoDB" id="10339626at2759"/>
<dbReference type="AlphaFoldDB" id="A0A8X6LBX7"/>
<protein>
    <submittedName>
        <fullName evidence="1">Uncharacterized protein</fullName>
    </submittedName>
</protein>
<comment type="caution">
    <text evidence="1">The sequence shown here is derived from an EMBL/GenBank/DDBJ whole genome shotgun (WGS) entry which is preliminary data.</text>
</comment>
<name>A0A8X6LBX7_TRICU</name>
<organism evidence="1 2">
    <name type="scientific">Trichonephila clavata</name>
    <name type="common">Joro spider</name>
    <name type="synonym">Nephila clavata</name>
    <dbReference type="NCBI Taxonomy" id="2740835"/>
    <lineage>
        <taxon>Eukaryota</taxon>
        <taxon>Metazoa</taxon>
        <taxon>Ecdysozoa</taxon>
        <taxon>Arthropoda</taxon>
        <taxon>Chelicerata</taxon>
        <taxon>Arachnida</taxon>
        <taxon>Araneae</taxon>
        <taxon>Araneomorphae</taxon>
        <taxon>Entelegynae</taxon>
        <taxon>Araneoidea</taxon>
        <taxon>Nephilidae</taxon>
        <taxon>Trichonephila</taxon>
    </lineage>
</organism>
<evidence type="ECO:0000313" key="1">
    <source>
        <dbReference type="EMBL" id="GFR02797.1"/>
    </source>
</evidence>
<gene>
    <name evidence="1" type="ORF">TNCT_573781</name>
</gene>
<dbReference type="EMBL" id="BMAO01025462">
    <property type="protein sequence ID" value="GFR02797.1"/>
    <property type="molecule type" value="Genomic_DNA"/>
</dbReference>
<proteinExistence type="predicted"/>
<sequence>MKKNQTSKKTVLLLIILRRLRIGGRRCLPKRPKVNCAPDFRRGLRKTKVALIGRGIPLPLSTVERVDSGNALFFFSHGGSTLR</sequence>
<keyword evidence="2" id="KW-1185">Reference proteome</keyword>